<dbReference type="Gene3D" id="3.40.50.150">
    <property type="entry name" value="Vaccinia Virus protein VP39"/>
    <property type="match status" value="1"/>
</dbReference>
<organism evidence="1">
    <name type="scientific">marine metagenome</name>
    <dbReference type="NCBI Taxonomy" id="408172"/>
    <lineage>
        <taxon>unclassified sequences</taxon>
        <taxon>metagenomes</taxon>
        <taxon>ecological metagenomes</taxon>
    </lineage>
</organism>
<evidence type="ECO:0008006" key="2">
    <source>
        <dbReference type="Google" id="ProtNLM"/>
    </source>
</evidence>
<dbReference type="InterPro" id="IPR029063">
    <property type="entry name" value="SAM-dependent_MTases_sf"/>
</dbReference>
<dbReference type="EMBL" id="UINC01095862">
    <property type="protein sequence ID" value="SVC52283.1"/>
    <property type="molecule type" value="Genomic_DNA"/>
</dbReference>
<sequence length="192" mass="21581">MNSKYPRDAFSKGQLASKSWLLGELYRVSPLQTNTTVALLGCWIGSLVDPLLNALIIERIYGIDIDADSIELAEMLNQKHVSNGWKFKGVVADVNLLETNHMQFETGGELIGVSPDIVINTSCEHMSNEWFETAGSKQLIVMQTNNSKEFDGHINVCYTIEEMSEKYPLSDIYYIGALKTPAYTRFMQIGFK</sequence>
<dbReference type="SUPFAM" id="SSF53335">
    <property type="entry name" value="S-adenosyl-L-methionine-dependent methyltransferases"/>
    <property type="match status" value="1"/>
</dbReference>
<dbReference type="AlphaFoldDB" id="A0A382MTG8"/>
<proteinExistence type="predicted"/>
<name>A0A382MTG8_9ZZZZ</name>
<reference evidence="1" key="1">
    <citation type="submission" date="2018-05" db="EMBL/GenBank/DDBJ databases">
        <authorList>
            <person name="Lanie J.A."/>
            <person name="Ng W.-L."/>
            <person name="Kazmierczak K.M."/>
            <person name="Andrzejewski T.M."/>
            <person name="Davidsen T.M."/>
            <person name="Wayne K.J."/>
            <person name="Tettelin H."/>
            <person name="Glass J.I."/>
            <person name="Rusch D."/>
            <person name="Podicherti R."/>
            <person name="Tsui H.-C.T."/>
            <person name="Winkler M.E."/>
        </authorList>
    </citation>
    <scope>NUCLEOTIDE SEQUENCE</scope>
</reference>
<gene>
    <name evidence="1" type="ORF">METZ01_LOCUS305137</name>
</gene>
<evidence type="ECO:0000313" key="1">
    <source>
        <dbReference type="EMBL" id="SVC52283.1"/>
    </source>
</evidence>
<accession>A0A382MTG8</accession>
<protein>
    <recommendedName>
        <fullName evidence="2">Methyltransferase domain-containing protein</fullName>
    </recommendedName>
</protein>